<dbReference type="GO" id="GO:0071345">
    <property type="term" value="P:cellular response to cytokine stimulus"/>
    <property type="evidence" value="ECO:0007669"/>
    <property type="project" value="UniProtKB-ARBA"/>
</dbReference>
<dbReference type="Gene3D" id="1.10.533.10">
    <property type="entry name" value="Death Domain, Fas"/>
    <property type="match status" value="1"/>
</dbReference>
<dbReference type="SUPFAM" id="SSF57850">
    <property type="entry name" value="RING/U-box"/>
    <property type="match status" value="1"/>
</dbReference>
<name>A0AA88NVE1_TACVA</name>
<dbReference type="SMART" id="SM00005">
    <property type="entry name" value="DEATH"/>
    <property type="match status" value="1"/>
</dbReference>
<dbReference type="GO" id="GO:0043123">
    <property type="term" value="P:positive regulation of canonical NF-kappaB signal transduction"/>
    <property type="evidence" value="ECO:0007669"/>
    <property type="project" value="UniProtKB-ARBA"/>
</dbReference>
<dbReference type="InterPro" id="IPR034734">
    <property type="entry name" value="ZF_C2HC_RNF"/>
</dbReference>
<dbReference type="InterPro" id="IPR025735">
    <property type="entry name" value="RHIM"/>
</dbReference>
<feature type="region of interest" description="Disordered" evidence="10">
    <location>
        <begin position="326"/>
        <end position="382"/>
    </location>
</feature>
<dbReference type="Pfam" id="PF12721">
    <property type="entry name" value="RHIM"/>
    <property type="match status" value="1"/>
</dbReference>
<evidence type="ECO:0000259" key="13">
    <source>
        <dbReference type="PROSITE" id="PS50089"/>
    </source>
</evidence>
<dbReference type="SMART" id="SM00184">
    <property type="entry name" value="RING"/>
    <property type="match status" value="1"/>
</dbReference>
<feature type="domain" description="C2HC RNF-type" evidence="14">
    <location>
        <begin position="780"/>
        <end position="799"/>
    </location>
</feature>
<dbReference type="EC" id="2.3.2.27" evidence="3"/>
<dbReference type="GO" id="GO:0004706">
    <property type="term" value="F:JUN kinase kinase kinase activity"/>
    <property type="evidence" value="ECO:0007669"/>
    <property type="project" value="TreeGrafter"/>
</dbReference>
<feature type="domain" description="Death" evidence="12">
    <location>
        <begin position="554"/>
        <end position="640"/>
    </location>
</feature>
<dbReference type="Gene3D" id="1.10.510.10">
    <property type="entry name" value="Transferase(Phosphotransferase) domain 1"/>
    <property type="match status" value="1"/>
</dbReference>
<organism evidence="15 16">
    <name type="scientific">Tachysurus vachellii</name>
    <name type="common">Darkbarbel catfish</name>
    <name type="synonym">Pelteobagrus vachellii</name>
    <dbReference type="NCBI Taxonomy" id="175792"/>
    <lineage>
        <taxon>Eukaryota</taxon>
        <taxon>Metazoa</taxon>
        <taxon>Chordata</taxon>
        <taxon>Craniata</taxon>
        <taxon>Vertebrata</taxon>
        <taxon>Euteleostomi</taxon>
        <taxon>Actinopterygii</taxon>
        <taxon>Neopterygii</taxon>
        <taxon>Teleostei</taxon>
        <taxon>Ostariophysi</taxon>
        <taxon>Siluriformes</taxon>
        <taxon>Bagridae</taxon>
        <taxon>Tachysurus</taxon>
    </lineage>
</organism>
<dbReference type="GO" id="GO:0061630">
    <property type="term" value="F:ubiquitin protein ligase activity"/>
    <property type="evidence" value="ECO:0007669"/>
    <property type="project" value="UniProtKB-EC"/>
</dbReference>
<dbReference type="GO" id="GO:0005524">
    <property type="term" value="F:ATP binding"/>
    <property type="evidence" value="ECO:0007669"/>
    <property type="project" value="InterPro"/>
</dbReference>
<keyword evidence="16" id="KW-1185">Reference proteome</keyword>
<feature type="domain" description="RING-type" evidence="13">
    <location>
        <begin position="716"/>
        <end position="756"/>
    </location>
</feature>
<dbReference type="Pfam" id="PF00531">
    <property type="entry name" value="Death"/>
    <property type="match status" value="1"/>
</dbReference>
<dbReference type="InterPro" id="IPR051681">
    <property type="entry name" value="Ser/Thr_Kinases-Pseudokinases"/>
</dbReference>
<dbReference type="InterPro" id="IPR001841">
    <property type="entry name" value="Znf_RING"/>
</dbReference>
<dbReference type="FunFam" id="1.10.510.10:FF:000472">
    <property type="entry name" value="Receptor interacting serine/threonine kinase 1"/>
    <property type="match status" value="1"/>
</dbReference>
<dbReference type="InterPro" id="IPR011029">
    <property type="entry name" value="DEATH-like_dom_sf"/>
</dbReference>
<evidence type="ECO:0000259" key="12">
    <source>
        <dbReference type="PROSITE" id="PS50017"/>
    </source>
</evidence>
<feature type="compositionally biased region" description="Polar residues" evidence="10">
    <location>
        <begin position="459"/>
        <end position="474"/>
    </location>
</feature>
<sequence>MASSLDVMKTSDLIKKERLDYGGFGEVFLCYHKTLGHVVQKTVYTGPPRNEQKASLLEEGSLMSRLNHERVVKLLGVILEERDYSLVMELIPKGNLLVMLQKVNVPVSIKGRIVLEILEGMVYLTDNQVIHKDLKPENILVDENFHIKIADLGLATCQTWSRLTREESRRQSRGGRKSCVMAAGTLCYMAPEHLESINTRSTEKSDVYSFAIVVWVILTSREPYENAISQDQVCQCVRKGDRPDESLIPCSSPKEIISLMTKCWDHDPQKRPRFKESYDSFLPFYKKNLHSDIERDLQGLKDLYEGPLLEKLKSLTTEPVVPAAALEAPPFRPRSGDSPTPLLSSDLGPVETSMEEMSLMTSGSGDFQADAVPDQPSEPPNLEQKLNQEFRYHKEGSYTPEQQPYLPACHNNPVLPTSPSSIWGGDFPQPVSSVQSWSKPNPNPNLNPYEALSRPEYTNQLSASPSQCGPSQQHKPIERMQSWPSDFSAAGITPQTETGGSLYISQASGIQIGNNNTMNFRSVDTSSLSSHSTTSSCIMKYKELLVKYEDHAVTDEHLELVRKNVGGKWKACSRKLGLTEVEIDAIEHDYSRDGLAEKVHQMLEHWKMKEGLQGCTVGKLCRALEHSVKADVLLDILLNQIEKESESQAATENSFISQTHSRALKSLSQRFVSQPEGETSFSESEFMGNSSELNMALIEASPTADIDSDTEEDYDCPICQEVLKMPIRTKNCQHVFCRSCFQMAVRSQGPQCPLCRSPVSQREQRATDVTQRMREKKGKCRACGKEKFLSKMRLHYRSCRKYIEEFGPIREPTLPLPAQTLPNIPESSVFISNISIPTASNSAGRVYTCPYCSLMDLSDMALVQHCVRQHHQDQTPIVCPICVRMPWGIPDYTSRNFIGHLVRRHRFSYSSYMNESEEEEMHLLTALQLSFQEF</sequence>
<evidence type="ECO:0000313" key="16">
    <source>
        <dbReference type="Proteomes" id="UP001187315"/>
    </source>
</evidence>
<dbReference type="PROSITE" id="PS50017">
    <property type="entry name" value="DEATH_DOMAIN"/>
    <property type="match status" value="1"/>
</dbReference>
<keyword evidence="8" id="KW-0862">Zinc</keyword>
<dbReference type="InterPro" id="IPR013083">
    <property type="entry name" value="Znf_RING/FYVE/PHD"/>
</dbReference>
<dbReference type="AlphaFoldDB" id="A0AA88NVE1"/>
<feature type="domain" description="Protein kinase" evidence="11">
    <location>
        <begin position="13"/>
        <end position="285"/>
    </location>
</feature>
<dbReference type="PANTHER" id="PTHR44329:SF6">
    <property type="entry name" value="RECEPTOR-INTERACTING SERINE_THREONINE-PROTEIN KINASE 1"/>
    <property type="match status" value="1"/>
</dbReference>
<dbReference type="PROSITE" id="PS51803">
    <property type="entry name" value="ZF_C2HC_RNF"/>
    <property type="match status" value="1"/>
</dbReference>
<reference evidence="15" key="1">
    <citation type="submission" date="2023-08" db="EMBL/GenBank/DDBJ databases">
        <title>Pelteobagrus vachellii genome.</title>
        <authorList>
            <person name="Liu H."/>
        </authorList>
    </citation>
    <scope>NUCLEOTIDE SEQUENCE</scope>
    <source>
        <strain evidence="15">PRFRI_2022a</strain>
        <tissue evidence="15">Muscle</tissue>
    </source>
</reference>
<dbReference type="SMART" id="SM00220">
    <property type="entry name" value="S_TKc"/>
    <property type="match status" value="1"/>
</dbReference>
<proteinExistence type="predicted"/>
<comment type="catalytic activity">
    <reaction evidence="1">
        <text>S-ubiquitinyl-[E2 ubiquitin-conjugating enzyme]-L-cysteine + [acceptor protein]-L-lysine = [E2 ubiquitin-conjugating enzyme]-L-cysteine + N(6)-ubiquitinyl-[acceptor protein]-L-lysine.</text>
        <dbReference type="EC" id="2.3.2.27"/>
    </reaction>
</comment>
<dbReference type="GO" id="GO:0008270">
    <property type="term" value="F:zinc ion binding"/>
    <property type="evidence" value="ECO:0007669"/>
    <property type="project" value="UniProtKB-KW"/>
</dbReference>
<evidence type="ECO:0000256" key="9">
    <source>
        <dbReference type="PROSITE-ProRule" id="PRU00175"/>
    </source>
</evidence>
<dbReference type="Pfam" id="PF07714">
    <property type="entry name" value="PK_Tyr_Ser-Thr"/>
    <property type="match status" value="1"/>
</dbReference>
<dbReference type="InterPro" id="IPR011009">
    <property type="entry name" value="Kinase-like_dom_sf"/>
</dbReference>
<dbReference type="InterPro" id="IPR008598">
    <property type="entry name" value="Di19_Zn-bd"/>
</dbReference>
<dbReference type="PROSITE" id="PS00108">
    <property type="entry name" value="PROTEIN_KINASE_ST"/>
    <property type="match status" value="1"/>
</dbReference>
<keyword evidence="6 9" id="KW-0863">Zinc-finger</keyword>
<dbReference type="Pfam" id="PF05605">
    <property type="entry name" value="zf-Di19"/>
    <property type="match status" value="1"/>
</dbReference>
<feature type="region of interest" description="Disordered" evidence="10">
    <location>
        <begin position="459"/>
        <end position="478"/>
    </location>
</feature>
<evidence type="ECO:0000256" key="3">
    <source>
        <dbReference type="ARBA" id="ARBA00012483"/>
    </source>
</evidence>
<protein>
    <recommendedName>
        <fullName evidence="3">RING-type E3 ubiquitin transferase</fullName>
        <ecNumber evidence="3">2.3.2.27</ecNumber>
    </recommendedName>
</protein>
<dbReference type="SUPFAM" id="SSF56112">
    <property type="entry name" value="Protein kinase-like (PK-like)"/>
    <property type="match status" value="1"/>
</dbReference>
<dbReference type="EMBL" id="JAVHJS010000004">
    <property type="protein sequence ID" value="KAK2860122.1"/>
    <property type="molecule type" value="Genomic_DNA"/>
</dbReference>
<evidence type="ECO:0000256" key="10">
    <source>
        <dbReference type="SAM" id="MobiDB-lite"/>
    </source>
</evidence>
<dbReference type="Gene3D" id="3.30.40.10">
    <property type="entry name" value="Zinc/RING finger domain, C3HC4 (zinc finger)"/>
    <property type="match status" value="1"/>
</dbReference>
<dbReference type="Pfam" id="PF13923">
    <property type="entry name" value="zf-C3HC4_2"/>
    <property type="match status" value="1"/>
</dbReference>
<feature type="region of interest" description="Disordered" evidence="10">
    <location>
        <begin position="431"/>
        <end position="451"/>
    </location>
</feature>
<dbReference type="CDD" id="cd16544">
    <property type="entry name" value="RING-HC_RNF138"/>
    <property type="match status" value="1"/>
</dbReference>
<evidence type="ECO:0000259" key="11">
    <source>
        <dbReference type="PROSITE" id="PS50011"/>
    </source>
</evidence>
<dbReference type="InterPro" id="IPR000488">
    <property type="entry name" value="Death_dom"/>
</dbReference>
<evidence type="ECO:0000259" key="14">
    <source>
        <dbReference type="PROSITE" id="PS51803"/>
    </source>
</evidence>
<dbReference type="PROSITE" id="PS50011">
    <property type="entry name" value="PROTEIN_KINASE_DOM"/>
    <property type="match status" value="1"/>
</dbReference>
<dbReference type="Pfam" id="PF18574">
    <property type="entry name" value="zf_C2HC_14"/>
    <property type="match status" value="1"/>
</dbReference>
<evidence type="ECO:0000256" key="1">
    <source>
        <dbReference type="ARBA" id="ARBA00000900"/>
    </source>
</evidence>
<keyword evidence="7" id="KW-0833">Ubl conjugation pathway</keyword>
<dbReference type="SUPFAM" id="SSF47986">
    <property type="entry name" value="DEATH domain"/>
    <property type="match status" value="1"/>
</dbReference>
<feature type="compositionally biased region" description="Polar residues" evidence="10">
    <location>
        <begin position="431"/>
        <end position="446"/>
    </location>
</feature>
<dbReference type="PROSITE" id="PS50089">
    <property type="entry name" value="ZF_RING_2"/>
    <property type="match status" value="1"/>
</dbReference>
<evidence type="ECO:0000256" key="4">
    <source>
        <dbReference type="ARBA" id="ARBA00022679"/>
    </source>
</evidence>
<dbReference type="InterPro" id="IPR000719">
    <property type="entry name" value="Prot_kinase_dom"/>
</dbReference>
<gene>
    <name evidence="15" type="ORF">Q7C36_004288</name>
</gene>
<dbReference type="PANTHER" id="PTHR44329">
    <property type="entry name" value="SERINE/THREONINE-PROTEIN KINASE TNNI3K-RELATED"/>
    <property type="match status" value="1"/>
</dbReference>
<dbReference type="Proteomes" id="UP001187315">
    <property type="component" value="Unassembled WGS sequence"/>
</dbReference>
<dbReference type="GO" id="GO:0031349">
    <property type="term" value="P:positive regulation of defense response"/>
    <property type="evidence" value="ECO:0007669"/>
    <property type="project" value="UniProtKB-ARBA"/>
</dbReference>
<comment type="caution">
    <text evidence="15">The sequence shown here is derived from an EMBL/GenBank/DDBJ whole genome shotgun (WGS) entry which is preliminary data.</text>
</comment>
<evidence type="ECO:0000256" key="7">
    <source>
        <dbReference type="ARBA" id="ARBA00022786"/>
    </source>
</evidence>
<keyword evidence="4" id="KW-0808">Transferase</keyword>
<comment type="pathway">
    <text evidence="2">Protein modification; protein ubiquitination.</text>
</comment>
<dbReference type="InterPro" id="IPR008271">
    <property type="entry name" value="Ser/Thr_kinase_AS"/>
</dbReference>
<evidence type="ECO:0000313" key="15">
    <source>
        <dbReference type="EMBL" id="KAK2860122.1"/>
    </source>
</evidence>
<dbReference type="GO" id="GO:0009893">
    <property type="term" value="P:positive regulation of metabolic process"/>
    <property type="evidence" value="ECO:0007669"/>
    <property type="project" value="UniProtKB-ARBA"/>
</dbReference>
<accession>A0AA88NVE1</accession>
<evidence type="ECO:0000256" key="8">
    <source>
        <dbReference type="ARBA" id="ARBA00022833"/>
    </source>
</evidence>
<evidence type="ECO:0000256" key="2">
    <source>
        <dbReference type="ARBA" id="ARBA00004906"/>
    </source>
</evidence>
<keyword evidence="5" id="KW-0479">Metal-binding</keyword>
<evidence type="ECO:0000256" key="5">
    <source>
        <dbReference type="ARBA" id="ARBA00022723"/>
    </source>
</evidence>
<evidence type="ECO:0000256" key="6">
    <source>
        <dbReference type="ARBA" id="ARBA00022771"/>
    </source>
</evidence>
<dbReference type="InterPro" id="IPR001245">
    <property type="entry name" value="Ser-Thr/Tyr_kinase_cat_dom"/>
</dbReference>